<keyword evidence="2" id="KW-0732">Signal</keyword>
<keyword evidence="5" id="KW-1185">Reference proteome</keyword>
<feature type="chain" id="PRO_5046674330" description="Deoxyribonuclease NucA/NucB domain-containing protein" evidence="2">
    <location>
        <begin position="19"/>
        <end position="445"/>
    </location>
</feature>
<dbReference type="InterPro" id="IPR029476">
    <property type="entry name" value="DNase_NucA_NucB"/>
</dbReference>
<evidence type="ECO:0000256" key="1">
    <source>
        <dbReference type="SAM" id="MobiDB-lite"/>
    </source>
</evidence>
<name>A0ABV9TS01_9ACTN</name>
<evidence type="ECO:0000313" key="4">
    <source>
        <dbReference type="EMBL" id="MFC4906886.1"/>
    </source>
</evidence>
<dbReference type="RefSeq" id="WP_378252627.1">
    <property type="nucleotide sequence ID" value="NZ_JBHSIT010000002.1"/>
</dbReference>
<organism evidence="4 5">
    <name type="scientific">Actinomadura gamaensis</name>
    <dbReference type="NCBI Taxonomy" id="1763541"/>
    <lineage>
        <taxon>Bacteria</taxon>
        <taxon>Bacillati</taxon>
        <taxon>Actinomycetota</taxon>
        <taxon>Actinomycetes</taxon>
        <taxon>Streptosporangiales</taxon>
        <taxon>Thermomonosporaceae</taxon>
        <taxon>Actinomadura</taxon>
    </lineage>
</organism>
<evidence type="ECO:0000313" key="5">
    <source>
        <dbReference type="Proteomes" id="UP001595872"/>
    </source>
</evidence>
<dbReference type="EMBL" id="JBHSIT010000002">
    <property type="protein sequence ID" value="MFC4906886.1"/>
    <property type="molecule type" value="Genomic_DNA"/>
</dbReference>
<protein>
    <recommendedName>
        <fullName evidence="3">Deoxyribonuclease NucA/NucB domain-containing protein</fullName>
    </recommendedName>
</protein>
<dbReference type="Proteomes" id="UP001595872">
    <property type="component" value="Unassembled WGS sequence"/>
</dbReference>
<feature type="domain" description="Deoxyribonuclease NucA/NucB" evidence="3">
    <location>
        <begin position="348"/>
        <end position="420"/>
    </location>
</feature>
<comment type="caution">
    <text evidence="4">The sequence shown here is derived from an EMBL/GenBank/DDBJ whole genome shotgun (WGS) entry which is preliminary data.</text>
</comment>
<reference evidence="5" key="1">
    <citation type="journal article" date="2019" name="Int. J. Syst. Evol. Microbiol.">
        <title>The Global Catalogue of Microorganisms (GCM) 10K type strain sequencing project: providing services to taxonomists for standard genome sequencing and annotation.</title>
        <authorList>
            <consortium name="The Broad Institute Genomics Platform"/>
            <consortium name="The Broad Institute Genome Sequencing Center for Infectious Disease"/>
            <person name="Wu L."/>
            <person name="Ma J."/>
        </authorList>
    </citation>
    <scope>NUCLEOTIDE SEQUENCE [LARGE SCALE GENOMIC DNA]</scope>
    <source>
        <strain evidence="5">KLKA75</strain>
    </source>
</reference>
<evidence type="ECO:0000256" key="2">
    <source>
        <dbReference type="SAM" id="SignalP"/>
    </source>
</evidence>
<proteinExistence type="predicted"/>
<feature type="signal peptide" evidence="2">
    <location>
        <begin position="1"/>
        <end position="18"/>
    </location>
</feature>
<dbReference type="Pfam" id="PF14040">
    <property type="entry name" value="DNase_NucA_NucB"/>
    <property type="match status" value="1"/>
</dbReference>
<sequence length="445" mass="49766">MIAVLLAPLTLGVPAASASTSKAKEPEFWYTRPLEVASTQPTPLKSPPEPQARPKAASLQEVQRSTREHSYEVDAANPKSEPGVTAAADPLADCAKQKVSNPQHGLVQSHFLFCTKGNSEVIHQTGKKITGGIHYHITVVGTGRNGKREIDFQMKLVDIVPWGDVEKLNIHLQFYIYCGPLRSNDAGCKEGFSPTAMKRVSTWQHSPYDSLMKMTSPSNVGQGPEKVNFTRWQLLLKSPEIVVINHVPLIDQSARFDSASYLPKKIGAVFNQVTPHLLFRRAARYGVPETANHLWRACNQPASTIPTIKNKRIPGCKNEDPLHRLYHPQKKKVKVGKQTLIYDRYERNRAMSIRTCRAKWPGYPDHGNDCDEFPFASTYEGADAPGWDRNAVPGRYSVYPVKAADNQKGGNMISVWYGQDRILDWSGKDPVSGTTWRDPFVIWVR</sequence>
<feature type="region of interest" description="Disordered" evidence="1">
    <location>
        <begin position="31"/>
        <end position="84"/>
    </location>
</feature>
<accession>A0ABV9TS01</accession>
<evidence type="ECO:0000259" key="3">
    <source>
        <dbReference type="Pfam" id="PF14040"/>
    </source>
</evidence>
<gene>
    <name evidence="4" type="ORF">ACFPCY_06125</name>
</gene>